<gene>
    <name evidence="1" type="ORF">GN330_21300</name>
</gene>
<name>A0A844QMI4_9HYPH</name>
<dbReference type="RefSeq" id="WP_156715373.1">
    <property type="nucleotide sequence ID" value="NZ_WPHG01000008.1"/>
</dbReference>
<dbReference type="Proteomes" id="UP000463224">
    <property type="component" value="Unassembled WGS sequence"/>
</dbReference>
<sequence>MRSLATYFGIGAVILSASSAFFLLGHRVVPGSGFSGYVTNPDFSPLSENEAVSFYRDEEDVPVVAIQGPLIVFSPTIKVDTTASYQYSVEVRVHPKPDGSPQEAKIFAGLATLDQRGDMLTSGPGTYRYAASQGTDINSENGWVLLEGIISGEGDDNHNQFRPGTASVRKVVVVNLGGDNTVQTEIRDIKLVPDISDGPT</sequence>
<reference evidence="1 2" key="1">
    <citation type="submission" date="2019-12" db="EMBL/GenBank/DDBJ databases">
        <title>Nitratireductor arenosus sp. nov., Isolated from sea sand, Jeju island, South Korea.</title>
        <authorList>
            <person name="Kim W."/>
        </authorList>
    </citation>
    <scope>NUCLEOTIDE SEQUENCE [LARGE SCALE GENOMIC DNA]</scope>
    <source>
        <strain evidence="1 2">CAU 1489</strain>
    </source>
</reference>
<comment type="caution">
    <text evidence="1">The sequence shown here is derived from an EMBL/GenBank/DDBJ whole genome shotgun (WGS) entry which is preliminary data.</text>
</comment>
<accession>A0A844QMI4</accession>
<dbReference type="EMBL" id="WPHG01000008">
    <property type="protein sequence ID" value="MVA99794.1"/>
    <property type="molecule type" value="Genomic_DNA"/>
</dbReference>
<evidence type="ECO:0000313" key="1">
    <source>
        <dbReference type="EMBL" id="MVA99794.1"/>
    </source>
</evidence>
<protein>
    <submittedName>
        <fullName evidence="1">Uncharacterized protein</fullName>
    </submittedName>
</protein>
<keyword evidence="2" id="KW-1185">Reference proteome</keyword>
<proteinExistence type="predicted"/>
<organism evidence="1 2">
    <name type="scientific">Nitratireductor arenosus</name>
    <dbReference type="NCBI Taxonomy" id="2682096"/>
    <lineage>
        <taxon>Bacteria</taxon>
        <taxon>Pseudomonadati</taxon>
        <taxon>Pseudomonadota</taxon>
        <taxon>Alphaproteobacteria</taxon>
        <taxon>Hyphomicrobiales</taxon>
        <taxon>Phyllobacteriaceae</taxon>
        <taxon>Nitratireductor</taxon>
    </lineage>
</organism>
<evidence type="ECO:0000313" key="2">
    <source>
        <dbReference type="Proteomes" id="UP000463224"/>
    </source>
</evidence>
<dbReference type="AlphaFoldDB" id="A0A844QMI4"/>